<evidence type="ECO:0000256" key="1">
    <source>
        <dbReference type="ARBA" id="ARBA00004141"/>
    </source>
</evidence>
<feature type="transmembrane region" description="Helical" evidence="6">
    <location>
        <begin position="272"/>
        <end position="293"/>
    </location>
</feature>
<dbReference type="PANTHER" id="PTHR30238:SF0">
    <property type="entry name" value="THYLAKOID MEMBRANE PROTEIN TERC, CHLOROPLASTIC"/>
    <property type="match status" value="1"/>
</dbReference>
<gene>
    <name evidence="7" type="ORF">CH360_03710</name>
    <name evidence="8" type="ORF">CH373_06850</name>
</gene>
<feature type="transmembrane region" description="Helical" evidence="6">
    <location>
        <begin position="244"/>
        <end position="265"/>
    </location>
</feature>
<feature type="transmembrane region" description="Helical" evidence="6">
    <location>
        <begin position="42"/>
        <end position="64"/>
    </location>
</feature>
<evidence type="ECO:0000256" key="4">
    <source>
        <dbReference type="ARBA" id="ARBA00022989"/>
    </source>
</evidence>
<dbReference type="Proteomes" id="UP000231962">
    <property type="component" value="Unassembled WGS sequence"/>
</dbReference>
<comment type="subcellular location">
    <subcellularLocation>
        <location evidence="1">Membrane</location>
        <topology evidence="1">Multi-pass membrane protein</topology>
    </subcellularLocation>
</comment>
<organism evidence="8 10">
    <name type="scientific">Leptospira perolatii</name>
    <dbReference type="NCBI Taxonomy" id="2023191"/>
    <lineage>
        <taxon>Bacteria</taxon>
        <taxon>Pseudomonadati</taxon>
        <taxon>Spirochaetota</taxon>
        <taxon>Spirochaetia</taxon>
        <taxon>Leptospirales</taxon>
        <taxon>Leptospiraceae</taxon>
        <taxon>Leptospira</taxon>
    </lineage>
</organism>
<dbReference type="Pfam" id="PF03741">
    <property type="entry name" value="TerC"/>
    <property type="match status" value="1"/>
</dbReference>
<feature type="transmembrane region" description="Helical" evidence="6">
    <location>
        <begin position="12"/>
        <end position="30"/>
    </location>
</feature>
<keyword evidence="4 6" id="KW-1133">Transmembrane helix</keyword>
<evidence type="ECO:0000256" key="2">
    <source>
        <dbReference type="ARBA" id="ARBA00007511"/>
    </source>
</evidence>
<keyword evidence="3 6" id="KW-0812">Transmembrane</keyword>
<dbReference type="RefSeq" id="WP_100712658.1">
    <property type="nucleotide sequence ID" value="NZ_NPDY01000002.1"/>
</dbReference>
<dbReference type="PANTHER" id="PTHR30238">
    <property type="entry name" value="MEMBRANE BOUND PREDICTED REDOX MODULATOR"/>
    <property type="match status" value="1"/>
</dbReference>
<sequence length="331" mass="38040">MLSFSQKDTTLFLIFAVLIFTLIYIDLFVLNKRAHKQTLRESGSWTLFWVSLALAFSLLVYIFHEDPARPEFAKEKTLEFLAGYLLEYSLSIDNLFVFIMVFSKFKVQPQYQPMVLKWGIIGALVFRGLMIFSGAELVSRFHWVLYFFGVLLLYSAWKMFFHVDDEEDFHPEKMKILKYAKKVLPMTHVHHPEKLMVKEHGKMVFTSTFLVVLIVEFSDILFAADSIPAIFSITQDSFIIYTSNVFAILGLRSLFFLLGGIMELFIYLKKGVALLLAFVGAKLLLPAFSPYLWGKEIHISIEVSLAVIVGTLVVSVLSSLPHYFKTKKGKH</sequence>
<comment type="similarity">
    <text evidence="2">Belongs to the TerC family.</text>
</comment>
<evidence type="ECO:0000256" key="6">
    <source>
        <dbReference type="SAM" id="Phobius"/>
    </source>
</evidence>
<dbReference type="EMBL" id="NPDZ01000003">
    <property type="protein sequence ID" value="PJZ73862.1"/>
    <property type="molecule type" value="Genomic_DNA"/>
</dbReference>
<keyword evidence="9" id="KW-1185">Reference proteome</keyword>
<feature type="transmembrane region" description="Helical" evidence="6">
    <location>
        <begin position="299"/>
        <end position="320"/>
    </location>
</feature>
<accession>A0A2M9ZP56</accession>
<dbReference type="NCBIfam" id="TIGR03718">
    <property type="entry name" value="R_switched_Alx"/>
    <property type="match status" value="1"/>
</dbReference>
<evidence type="ECO:0000256" key="5">
    <source>
        <dbReference type="ARBA" id="ARBA00023136"/>
    </source>
</evidence>
<dbReference type="InterPro" id="IPR022369">
    <property type="entry name" value="Integral_membrane_TerC_rswitch"/>
</dbReference>
<feature type="transmembrane region" description="Helical" evidence="6">
    <location>
        <begin position="84"/>
        <end position="103"/>
    </location>
</feature>
<evidence type="ECO:0000313" key="7">
    <source>
        <dbReference type="EMBL" id="PJZ70651.1"/>
    </source>
</evidence>
<dbReference type="Proteomes" id="UP000231990">
    <property type="component" value="Unassembled WGS sequence"/>
</dbReference>
<proteinExistence type="inferred from homology"/>
<keyword evidence="5 6" id="KW-0472">Membrane</keyword>
<comment type="caution">
    <text evidence="8">The sequence shown here is derived from an EMBL/GenBank/DDBJ whole genome shotgun (WGS) entry which is preliminary data.</text>
</comment>
<name>A0A2M9ZP56_9LEPT</name>
<feature type="transmembrane region" description="Helical" evidence="6">
    <location>
        <begin position="203"/>
        <end position="224"/>
    </location>
</feature>
<dbReference type="AlphaFoldDB" id="A0A2M9ZP56"/>
<dbReference type="GO" id="GO:0016020">
    <property type="term" value="C:membrane"/>
    <property type="evidence" value="ECO:0007669"/>
    <property type="project" value="UniProtKB-SubCell"/>
</dbReference>
<feature type="transmembrane region" description="Helical" evidence="6">
    <location>
        <begin position="141"/>
        <end position="161"/>
    </location>
</feature>
<dbReference type="InterPro" id="IPR005496">
    <property type="entry name" value="Integral_membrane_TerC"/>
</dbReference>
<dbReference type="EMBL" id="NPDY01000002">
    <property type="protein sequence ID" value="PJZ70651.1"/>
    <property type="molecule type" value="Genomic_DNA"/>
</dbReference>
<dbReference type="OrthoDB" id="9783692at2"/>
<feature type="transmembrane region" description="Helical" evidence="6">
    <location>
        <begin position="115"/>
        <end position="135"/>
    </location>
</feature>
<reference evidence="9 10" key="1">
    <citation type="submission" date="2017-07" db="EMBL/GenBank/DDBJ databases">
        <title>Leptospira spp. isolated from tropical soils.</title>
        <authorList>
            <person name="Thibeaux R."/>
            <person name="Iraola G."/>
            <person name="Ferres I."/>
            <person name="Bierque E."/>
            <person name="Girault D."/>
            <person name="Soupe-Gilbert M.-E."/>
            <person name="Picardeau M."/>
            <person name="Goarant C."/>
        </authorList>
    </citation>
    <scope>NUCLEOTIDE SEQUENCE [LARGE SCALE GENOMIC DNA]</scope>
    <source>
        <strain evidence="8 10">FH1-B-B1</strain>
        <strain evidence="7 9">FH1-B-C1</strain>
    </source>
</reference>
<protein>
    <submittedName>
        <fullName evidence="8">Tellurium resistance protein TerC</fullName>
    </submittedName>
</protein>
<evidence type="ECO:0000313" key="10">
    <source>
        <dbReference type="Proteomes" id="UP000231990"/>
    </source>
</evidence>
<evidence type="ECO:0000256" key="3">
    <source>
        <dbReference type="ARBA" id="ARBA00022692"/>
    </source>
</evidence>
<evidence type="ECO:0000313" key="8">
    <source>
        <dbReference type="EMBL" id="PJZ73862.1"/>
    </source>
</evidence>
<evidence type="ECO:0000313" key="9">
    <source>
        <dbReference type="Proteomes" id="UP000231962"/>
    </source>
</evidence>